<keyword evidence="4" id="KW-1015">Disulfide bond</keyword>
<dbReference type="Gene3D" id="3.40.30.10">
    <property type="entry name" value="Glutaredoxin"/>
    <property type="match status" value="1"/>
</dbReference>
<dbReference type="HOGENOM" id="CLU_102256_0_0_5"/>
<evidence type="ECO:0000256" key="2">
    <source>
        <dbReference type="ARBA" id="ARBA00022862"/>
    </source>
</evidence>
<organism evidence="8 9">
    <name type="scientific">Aurantimonas manganoxydans (strain ATCC BAA-1229 / DSM 21871 / SI85-9A1)</name>
    <dbReference type="NCBI Taxonomy" id="287752"/>
    <lineage>
        <taxon>Bacteria</taxon>
        <taxon>Pseudomonadati</taxon>
        <taxon>Pseudomonadota</taxon>
        <taxon>Alphaproteobacteria</taxon>
        <taxon>Hyphomicrobiales</taxon>
        <taxon>Aurantimonadaceae</taxon>
        <taxon>Aurantimonas</taxon>
    </lineage>
</organism>
<keyword evidence="1" id="KW-0575">Peroxidase</keyword>
<dbReference type="RefSeq" id="WP_009208947.1">
    <property type="nucleotide sequence ID" value="NZ_BBWP01000022.1"/>
</dbReference>
<evidence type="ECO:0000256" key="4">
    <source>
        <dbReference type="ARBA" id="ARBA00023157"/>
    </source>
</evidence>
<evidence type="ECO:0000259" key="7">
    <source>
        <dbReference type="PROSITE" id="PS51352"/>
    </source>
</evidence>
<dbReference type="BioCyc" id="AURANTIMONAS:SI859A1_01085-MONOMER"/>
<keyword evidence="5" id="KW-0676">Redox-active center</keyword>
<dbReference type="GO" id="GO:0045454">
    <property type="term" value="P:cell redox homeostasis"/>
    <property type="evidence" value="ECO:0007669"/>
    <property type="project" value="TreeGrafter"/>
</dbReference>
<evidence type="ECO:0000313" key="9">
    <source>
        <dbReference type="Proteomes" id="UP000000321"/>
    </source>
</evidence>
<dbReference type="PANTHER" id="PTHR42801">
    <property type="entry name" value="THIOREDOXIN-DEPENDENT PEROXIDE REDUCTASE"/>
    <property type="match status" value="1"/>
</dbReference>
<dbReference type="GO" id="GO:0008379">
    <property type="term" value="F:thioredoxin peroxidase activity"/>
    <property type="evidence" value="ECO:0007669"/>
    <property type="project" value="TreeGrafter"/>
</dbReference>
<dbReference type="PROSITE" id="PS51352">
    <property type="entry name" value="THIOREDOXIN_2"/>
    <property type="match status" value="1"/>
</dbReference>
<keyword evidence="3" id="KW-0560">Oxidoreductase</keyword>
<dbReference type="EMBL" id="AAPJ01000008">
    <property type="protein sequence ID" value="EAS48601.1"/>
    <property type="molecule type" value="Genomic_DNA"/>
</dbReference>
<name>Q1YEJ0_AURMS</name>
<sequence>MVDVSRLPDDLTPPTDDGGAAHLEGTRLPAKPLPATDGTQIDLSRLPGRLVLYVYPMTGRPDAALPEGWNAFPGARGCTPQSCSFRDHHAELQALGVAQVFGLSTQTPEEQREAAERLHLPYPLLSDAAGDLRRALDLPFFEIDGGLYLKRMAMVITEGRIDKVFYPVFPPDRNAADVAAWLSAGR</sequence>
<dbReference type="CDD" id="cd03017">
    <property type="entry name" value="PRX_BCP"/>
    <property type="match status" value="1"/>
</dbReference>
<dbReference type="InterPro" id="IPR013740">
    <property type="entry name" value="Redoxin"/>
</dbReference>
<dbReference type="AlphaFoldDB" id="Q1YEJ0"/>
<accession>Q1YEJ0</accession>
<evidence type="ECO:0000256" key="6">
    <source>
        <dbReference type="SAM" id="MobiDB-lite"/>
    </source>
</evidence>
<keyword evidence="2" id="KW-0049">Antioxidant</keyword>
<proteinExistence type="predicted"/>
<dbReference type="GO" id="GO:0034599">
    <property type="term" value="P:cellular response to oxidative stress"/>
    <property type="evidence" value="ECO:0007669"/>
    <property type="project" value="TreeGrafter"/>
</dbReference>
<feature type="domain" description="Thioredoxin" evidence="7">
    <location>
        <begin position="22"/>
        <end position="186"/>
    </location>
</feature>
<feature type="region of interest" description="Disordered" evidence="6">
    <location>
        <begin position="1"/>
        <end position="36"/>
    </location>
</feature>
<dbReference type="Proteomes" id="UP000000321">
    <property type="component" value="Unassembled WGS sequence"/>
</dbReference>
<dbReference type="OrthoDB" id="5296483at2"/>
<dbReference type="GO" id="GO:0005737">
    <property type="term" value="C:cytoplasm"/>
    <property type="evidence" value="ECO:0007669"/>
    <property type="project" value="TreeGrafter"/>
</dbReference>
<gene>
    <name evidence="8" type="ORF">SI859A1_01085</name>
</gene>
<dbReference type="InterPro" id="IPR050924">
    <property type="entry name" value="Peroxiredoxin_BCP/PrxQ"/>
</dbReference>
<evidence type="ECO:0000313" key="8">
    <source>
        <dbReference type="EMBL" id="EAS48601.1"/>
    </source>
</evidence>
<dbReference type="Pfam" id="PF08534">
    <property type="entry name" value="Redoxin"/>
    <property type="match status" value="1"/>
</dbReference>
<dbReference type="InterPro" id="IPR013766">
    <property type="entry name" value="Thioredoxin_domain"/>
</dbReference>
<keyword evidence="9" id="KW-1185">Reference proteome</keyword>
<dbReference type="InterPro" id="IPR036249">
    <property type="entry name" value="Thioredoxin-like_sf"/>
</dbReference>
<protein>
    <submittedName>
        <fullName evidence="8">Peroxiredoxin</fullName>
    </submittedName>
</protein>
<dbReference type="SUPFAM" id="SSF52833">
    <property type="entry name" value="Thioredoxin-like"/>
    <property type="match status" value="1"/>
</dbReference>
<reference evidence="8 9" key="1">
    <citation type="journal article" date="2008" name="Appl. Environ. Microbiol.">
        <title>Genomic insights into Mn(II) oxidation by the marine alphaproteobacterium Aurantimonas sp. strain SI85-9A1.</title>
        <authorList>
            <person name="Dick G.J."/>
            <person name="Podell S."/>
            <person name="Johnson H.A."/>
            <person name="Rivera-Espinoza Y."/>
            <person name="Bernier-Latmani R."/>
            <person name="McCarthy J.K."/>
            <person name="Torpey J.W."/>
            <person name="Clement B.G."/>
            <person name="Gaasterland T."/>
            <person name="Tebo B.M."/>
        </authorList>
    </citation>
    <scope>NUCLEOTIDE SEQUENCE [LARGE SCALE GENOMIC DNA]</scope>
    <source>
        <strain evidence="8 9">SI85-9A1</strain>
    </source>
</reference>
<evidence type="ECO:0000256" key="3">
    <source>
        <dbReference type="ARBA" id="ARBA00023002"/>
    </source>
</evidence>
<evidence type="ECO:0000256" key="1">
    <source>
        <dbReference type="ARBA" id="ARBA00022559"/>
    </source>
</evidence>
<comment type="caution">
    <text evidence="8">The sequence shown here is derived from an EMBL/GenBank/DDBJ whole genome shotgun (WGS) entry which is preliminary data.</text>
</comment>
<evidence type="ECO:0000256" key="5">
    <source>
        <dbReference type="ARBA" id="ARBA00023284"/>
    </source>
</evidence>
<dbReference type="PANTHER" id="PTHR42801:SF21">
    <property type="entry name" value="BCPB PROTEIN"/>
    <property type="match status" value="1"/>
</dbReference>